<reference evidence="1 2" key="1">
    <citation type="submission" date="2014-12" db="EMBL/GenBank/DDBJ databases">
        <title>Genomes of Geoalkalibacter ferrihydriticus and Geoalkalibacter subterraneus, two haloalkaliphilic metal-reducing members of the Geobacteraceae.</title>
        <authorList>
            <person name="Badalamenti J.P."/>
            <person name="Torres C.I."/>
            <person name="Krajmalnik-Brown R."/>
            <person name="Bond D.R."/>
        </authorList>
    </citation>
    <scope>NUCLEOTIDE SEQUENCE [LARGE SCALE GENOMIC DNA]</scope>
    <source>
        <strain evidence="1 2">DSM 17813</strain>
    </source>
</reference>
<name>A0A0C2HX77_9BACT</name>
<dbReference type="PANTHER" id="PTHR34374">
    <property type="entry name" value="LARGE RIBOSOMAL RNA SUBUNIT ACCUMULATION PROTEIN YCED HOMOLOG 1, CHLOROPLASTIC"/>
    <property type="match status" value="1"/>
</dbReference>
<evidence type="ECO:0000313" key="1">
    <source>
        <dbReference type="EMBL" id="KIH77377.1"/>
    </source>
</evidence>
<dbReference type="PANTHER" id="PTHR34374:SF1">
    <property type="entry name" value="LARGE RIBOSOMAL RNA SUBUNIT ACCUMULATION PROTEIN YCED HOMOLOG 1, CHLOROPLASTIC"/>
    <property type="match status" value="1"/>
</dbReference>
<comment type="caution">
    <text evidence="1">The sequence shown here is derived from an EMBL/GenBank/DDBJ whole genome shotgun (WGS) entry which is preliminary data.</text>
</comment>
<dbReference type="Proteomes" id="UP000035068">
    <property type="component" value="Unassembled WGS sequence"/>
</dbReference>
<evidence type="ECO:0000313" key="2">
    <source>
        <dbReference type="Proteomes" id="UP000035068"/>
    </source>
</evidence>
<keyword evidence="2" id="KW-1185">Reference proteome</keyword>
<dbReference type="Pfam" id="PF02620">
    <property type="entry name" value="YceD"/>
    <property type="match status" value="1"/>
</dbReference>
<proteinExistence type="predicted"/>
<evidence type="ECO:0008006" key="3">
    <source>
        <dbReference type="Google" id="ProtNLM"/>
    </source>
</evidence>
<protein>
    <recommendedName>
        <fullName evidence="3">DUF177 domain-containing protein</fullName>
    </recommendedName>
</protein>
<sequence length="181" mass="20038">MRVSVEKIKENEVVLDIEESAESFPALEDLIQREECRFAGPVAGRVRAFFANSIIEVEGRVETRVLLPCSRCLKELEMPLVADLTATFVGDLPQIEGGEDDEVELTAEDMGMIPIEGDEIDLREIVQEQLVMELPLRPLCSSRCKGICPHCGANLNAGDCGCRPPVFNNKFAALKDFKAEK</sequence>
<dbReference type="EMBL" id="JWJD01000001">
    <property type="protein sequence ID" value="KIH77377.1"/>
    <property type="molecule type" value="Genomic_DNA"/>
</dbReference>
<dbReference type="InterPro" id="IPR003772">
    <property type="entry name" value="YceD"/>
</dbReference>
<organism evidence="1 2">
    <name type="scientific">Geoalkalibacter ferrihydriticus DSM 17813</name>
    <dbReference type="NCBI Taxonomy" id="1121915"/>
    <lineage>
        <taxon>Bacteria</taxon>
        <taxon>Pseudomonadati</taxon>
        <taxon>Thermodesulfobacteriota</taxon>
        <taxon>Desulfuromonadia</taxon>
        <taxon>Desulfuromonadales</taxon>
        <taxon>Geoalkalibacteraceae</taxon>
        <taxon>Geoalkalibacter</taxon>
    </lineage>
</organism>
<accession>A0A0C2HX77</accession>
<dbReference type="RefSeq" id="WP_040095313.1">
    <property type="nucleotide sequence ID" value="NZ_JWJD01000001.1"/>
</dbReference>
<gene>
    <name evidence="1" type="ORF">GFER_01145</name>
</gene>
<dbReference type="AlphaFoldDB" id="A0A0C2HX77"/>